<dbReference type="Proteomes" id="UP001629462">
    <property type="component" value="Unassembled WGS sequence"/>
</dbReference>
<comment type="caution">
    <text evidence="2">The sequence shown here is derived from an EMBL/GenBank/DDBJ whole genome shotgun (WGS) entry which is preliminary data.</text>
</comment>
<name>A0ABW9CG09_9BURK</name>
<gene>
    <name evidence="2" type="ORF">PQR08_04400</name>
</gene>
<dbReference type="RefSeq" id="WP_250484513.1">
    <property type="nucleotide sequence ID" value="NZ_JAQQDB010000003.1"/>
</dbReference>
<proteinExistence type="predicted"/>
<evidence type="ECO:0000256" key="1">
    <source>
        <dbReference type="SAM" id="MobiDB-lite"/>
    </source>
</evidence>
<accession>A0ABW9CG09</accession>
<protein>
    <submittedName>
        <fullName evidence="2">Uncharacterized protein</fullName>
    </submittedName>
</protein>
<organism evidence="2 3">
    <name type="scientific">Caballeronia jiangsuensis</name>
    <dbReference type="NCBI Taxonomy" id="1458357"/>
    <lineage>
        <taxon>Bacteria</taxon>
        <taxon>Pseudomonadati</taxon>
        <taxon>Pseudomonadota</taxon>
        <taxon>Betaproteobacteria</taxon>
        <taxon>Burkholderiales</taxon>
        <taxon>Burkholderiaceae</taxon>
        <taxon>Caballeronia</taxon>
    </lineage>
</organism>
<evidence type="ECO:0000313" key="3">
    <source>
        <dbReference type="Proteomes" id="UP001629462"/>
    </source>
</evidence>
<dbReference type="EMBL" id="JAQQDB010000003">
    <property type="protein sequence ID" value="MFM0516654.1"/>
    <property type="molecule type" value="Genomic_DNA"/>
</dbReference>
<evidence type="ECO:0000313" key="2">
    <source>
        <dbReference type="EMBL" id="MFM0516654.1"/>
    </source>
</evidence>
<keyword evidence="3" id="KW-1185">Reference proteome</keyword>
<reference evidence="2 3" key="1">
    <citation type="journal article" date="2024" name="Chem. Sci.">
        <title>Discovery of megapolipeptins by genome mining of a Burkholderiales bacteria collection.</title>
        <authorList>
            <person name="Paulo B.S."/>
            <person name="Recchia M.J.J."/>
            <person name="Lee S."/>
            <person name="Fergusson C.H."/>
            <person name="Romanowski S.B."/>
            <person name="Hernandez A."/>
            <person name="Krull N."/>
            <person name="Liu D.Y."/>
            <person name="Cavanagh H."/>
            <person name="Bos A."/>
            <person name="Gray C.A."/>
            <person name="Murphy B.T."/>
            <person name="Linington R.G."/>
            <person name="Eustaquio A.S."/>
        </authorList>
    </citation>
    <scope>NUCLEOTIDE SEQUENCE [LARGE SCALE GENOMIC DNA]</scope>
    <source>
        <strain evidence="2 3">RL17-374-BIF-D</strain>
    </source>
</reference>
<feature type="region of interest" description="Disordered" evidence="1">
    <location>
        <begin position="101"/>
        <end position="122"/>
    </location>
</feature>
<sequence length="122" mass="12942">MDFFVGSGEQDATDDPIQAFGADGDGRNIDIYTPVSKFGRGPPGAAEAAVYHLVNALDRGVGSDSHRLTYGGIARAIGSAKWLIGRTKTAAIVAIWQGRRPPEMRGRGRKKSAPSGALRMKT</sequence>